<accession>A0AA88H1P4</accession>
<dbReference type="AlphaFoldDB" id="A0AA88H1P4"/>
<protein>
    <submittedName>
        <fullName evidence="1">Uncharacterized protein</fullName>
    </submittedName>
</protein>
<evidence type="ECO:0000313" key="2">
    <source>
        <dbReference type="Proteomes" id="UP001187531"/>
    </source>
</evidence>
<keyword evidence="2" id="KW-1185">Reference proteome</keyword>
<sequence length="189" mass="20866">MSEVRVVENFVVPKSIIWVINLPNDKIKKYSVMRFTPVVDTNYYRAHCCAENIGVPTFVIIIPREVSVIPVSDLQISMQKLLYHAPLSLLPLDPPLQDHHLLFSVETHHLDSLSSKDTLYSLAGHEGIVSVKPNPSEKYLFVVTRDKSSAISLARSVMSNLPNTSVKAIGPKSLGIVRNVFSGTTSVGS</sequence>
<gene>
    <name evidence="1" type="ORF">QYM36_019019</name>
</gene>
<dbReference type="EMBL" id="JAVRJZ010000414">
    <property type="protein sequence ID" value="KAK2702368.1"/>
    <property type="molecule type" value="Genomic_DNA"/>
</dbReference>
<organism evidence="1 2">
    <name type="scientific">Artemia franciscana</name>
    <name type="common">Brine shrimp</name>
    <name type="synonym">Artemia sanfranciscana</name>
    <dbReference type="NCBI Taxonomy" id="6661"/>
    <lineage>
        <taxon>Eukaryota</taxon>
        <taxon>Metazoa</taxon>
        <taxon>Ecdysozoa</taxon>
        <taxon>Arthropoda</taxon>
        <taxon>Crustacea</taxon>
        <taxon>Branchiopoda</taxon>
        <taxon>Anostraca</taxon>
        <taxon>Artemiidae</taxon>
        <taxon>Artemia</taxon>
    </lineage>
</organism>
<evidence type="ECO:0000313" key="1">
    <source>
        <dbReference type="EMBL" id="KAK2702368.1"/>
    </source>
</evidence>
<reference evidence="1" key="1">
    <citation type="submission" date="2023-07" db="EMBL/GenBank/DDBJ databases">
        <title>Chromosome-level genome assembly of Artemia franciscana.</title>
        <authorList>
            <person name="Jo E."/>
        </authorList>
    </citation>
    <scope>NUCLEOTIDE SEQUENCE</scope>
    <source>
        <tissue evidence="1">Whole body</tissue>
    </source>
</reference>
<name>A0AA88H1P4_ARTSF</name>
<dbReference type="Proteomes" id="UP001187531">
    <property type="component" value="Unassembled WGS sequence"/>
</dbReference>
<comment type="caution">
    <text evidence="1">The sequence shown here is derived from an EMBL/GenBank/DDBJ whole genome shotgun (WGS) entry which is preliminary data.</text>
</comment>
<proteinExistence type="predicted"/>